<dbReference type="Proteomes" id="UP001299046">
    <property type="component" value="Unassembled WGS sequence"/>
</dbReference>
<evidence type="ECO:0000313" key="2">
    <source>
        <dbReference type="Proteomes" id="UP001299046"/>
    </source>
</evidence>
<name>A0ABU5YKD5_9MYCO</name>
<comment type="caution">
    <text evidence="1">The sequence shown here is derived from an EMBL/GenBank/DDBJ whole genome shotgun (WGS) entry which is preliminary data.</text>
</comment>
<dbReference type="EMBL" id="JAYJJT010000006">
    <property type="protein sequence ID" value="MEB3049454.1"/>
    <property type="molecule type" value="Genomic_DNA"/>
</dbReference>
<gene>
    <name evidence="1" type="ORF">KV112_06820</name>
</gene>
<protein>
    <recommendedName>
        <fullName evidence="3">ERCC4 domain-containing protein</fullName>
    </recommendedName>
</protein>
<accession>A0ABU5YKD5</accession>
<keyword evidence="2" id="KW-1185">Reference proteome</keyword>
<reference evidence="1 2" key="1">
    <citation type="submission" date="2023-12" db="EMBL/GenBank/DDBJ databases">
        <title>Description of new species of Mycobacterium terrae complex isolated from sewage at the Sao Paulo Zoological Park Foundation in Brazil.</title>
        <authorList>
            <person name="Romagnoli C.L."/>
            <person name="Conceicao E.C."/>
            <person name="Machado E."/>
            <person name="Barreto L.B.P.F."/>
            <person name="Sharma A."/>
            <person name="Silva N.M."/>
            <person name="Marques L.E."/>
            <person name="Juliana M.A."/>
            <person name="Lourenco M.C.S."/>
            <person name="Digiampietri L.A."/>
            <person name="Suffys P.N."/>
            <person name="Viana-Niero C."/>
        </authorList>
    </citation>
    <scope>NUCLEOTIDE SEQUENCE [LARGE SCALE GENOMIC DNA]</scope>
    <source>
        <strain evidence="1 2">MYC123</strain>
    </source>
</reference>
<proteinExistence type="predicted"/>
<sequence length="148" mass="16514">MTIAVYDDEALGVPELAQLERWLHVPRGHRIALINAPVDSALRLLAVSRRNPYDADVIIAFATRRKELARLKAAYRTASASRPTWIVHPDPDRPGTDLRWQWLIAALRQYGVNAVQQVPIGRLWSAVLLQPIHDAHPGEELVGHPGSS</sequence>
<evidence type="ECO:0000313" key="1">
    <source>
        <dbReference type="EMBL" id="MEB3049454.1"/>
    </source>
</evidence>
<organism evidence="1 2">
    <name type="scientific">[Mycobacterium] zoologicum</name>
    <dbReference type="NCBI Taxonomy" id="2872311"/>
    <lineage>
        <taxon>Bacteria</taxon>
        <taxon>Bacillati</taxon>
        <taxon>Actinomycetota</taxon>
        <taxon>Actinomycetes</taxon>
        <taxon>Mycobacteriales</taxon>
        <taxon>Mycobacteriaceae</taxon>
        <taxon>Mycolicibacter</taxon>
    </lineage>
</organism>
<dbReference type="RefSeq" id="WP_224863437.1">
    <property type="nucleotide sequence ID" value="NZ_JAYJJT010000006.1"/>
</dbReference>
<evidence type="ECO:0008006" key="3">
    <source>
        <dbReference type="Google" id="ProtNLM"/>
    </source>
</evidence>